<keyword evidence="3" id="KW-1185">Reference proteome</keyword>
<evidence type="ECO:0000313" key="2">
    <source>
        <dbReference type="EnsemblMetazoa" id="ADIR003320-PA"/>
    </source>
</evidence>
<feature type="region of interest" description="Disordered" evidence="1">
    <location>
        <begin position="67"/>
        <end position="137"/>
    </location>
</feature>
<reference evidence="3" key="1">
    <citation type="submission" date="2013-03" db="EMBL/GenBank/DDBJ databases">
        <title>The Genome Sequence of Anopheles dirus WRAIR2.</title>
        <authorList>
            <consortium name="The Broad Institute Genomics Platform"/>
            <person name="Neafsey D.E."/>
            <person name="Walton C."/>
            <person name="Walker B."/>
            <person name="Young S.K."/>
            <person name="Zeng Q."/>
            <person name="Gargeya S."/>
            <person name="Fitzgerald M."/>
            <person name="Haas B."/>
            <person name="Abouelleil A."/>
            <person name="Allen A.W."/>
            <person name="Alvarado L."/>
            <person name="Arachchi H.M."/>
            <person name="Berlin A.M."/>
            <person name="Chapman S.B."/>
            <person name="Gainer-Dewar J."/>
            <person name="Goldberg J."/>
            <person name="Griggs A."/>
            <person name="Gujja S."/>
            <person name="Hansen M."/>
            <person name="Howarth C."/>
            <person name="Imamovic A."/>
            <person name="Ireland A."/>
            <person name="Larimer J."/>
            <person name="McCowan C."/>
            <person name="Murphy C."/>
            <person name="Pearson M."/>
            <person name="Poon T.W."/>
            <person name="Priest M."/>
            <person name="Roberts A."/>
            <person name="Saif S."/>
            <person name="Shea T."/>
            <person name="Sisk P."/>
            <person name="Sykes S."/>
            <person name="Wortman J."/>
            <person name="Nusbaum C."/>
            <person name="Birren B."/>
        </authorList>
    </citation>
    <scope>NUCLEOTIDE SEQUENCE [LARGE SCALE GENOMIC DNA]</scope>
    <source>
        <strain evidence="3">WRAIR2</strain>
    </source>
</reference>
<protein>
    <submittedName>
        <fullName evidence="2">Uncharacterized protein</fullName>
    </submittedName>
</protein>
<evidence type="ECO:0000313" key="3">
    <source>
        <dbReference type="Proteomes" id="UP000075884"/>
    </source>
</evidence>
<dbReference type="EnsemblMetazoa" id="ADIR003320-RA">
    <property type="protein sequence ID" value="ADIR003320-PA"/>
    <property type="gene ID" value="ADIR003320"/>
</dbReference>
<evidence type="ECO:0000256" key="1">
    <source>
        <dbReference type="SAM" id="MobiDB-lite"/>
    </source>
</evidence>
<name>A0A182N6P7_9DIPT</name>
<organism evidence="2 3">
    <name type="scientific">Anopheles dirus</name>
    <dbReference type="NCBI Taxonomy" id="7168"/>
    <lineage>
        <taxon>Eukaryota</taxon>
        <taxon>Metazoa</taxon>
        <taxon>Ecdysozoa</taxon>
        <taxon>Arthropoda</taxon>
        <taxon>Hexapoda</taxon>
        <taxon>Insecta</taxon>
        <taxon>Pterygota</taxon>
        <taxon>Neoptera</taxon>
        <taxon>Endopterygota</taxon>
        <taxon>Diptera</taxon>
        <taxon>Nematocera</taxon>
        <taxon>Culicoidea</taxon>
        <taxon>Culicidae</taxon>
        <taxon>Anophelinae</taxon>
        <taxon>Anopheles</taxon>
    </lineage>
</organism>
<dbReference type="AlphaFoldDB" id="A0A182N6P7"/>
<dbReference type="Proteomes" id="UP000075884">
    <property type="component" value="Unassembled WGS sequence"/>
</dbReference>
<dbReference type="VEuPathDB" id="VectorBase:ADIR003320"/>
<feature type="region of interest" description="Disordered" evidence="1">
    <location>
        <begin position="1"/>
        <end position="25"/>
    </location>
</feature>
<sequence length="137" mass="14586">MSLVPNHSSPPVAKRRTSPEIRKRATAMRARSTCAYVRDRQLISIVKTSVCATVCVSFRARCGWKQPRANHSGGAIATLSTPPGPCNNGDRPKAKETVQHEDDGAGGADVVAVRAPTQQHVSTVRAASAVRNGTDDQ</sequence>
<feature type="compositionally biased region" description="Basic and acidic residues" evidence="1">
    <location>
        <begin position="90"/>
        <end position="103"/>
    </location>
</feature>
<proteinExistence type="predicted"/>
<accession>A0A182N6P7</accession>
<reference evidence="2" key="2">
    <citation type="submission" date="2020-05" db="UniProtKB">
        <authorList>
            <consortium name="EnsemblMetazoa"/>
        </authorList>
    </citation>
    <scope>IDENTIFICATION</scope>
    <source>
        <strain evidence="2">WRAIR2</strain>
    </source>
</reference>